<dbReference type="SMART" id="SM00220">
    <property type="entry name" value="S_TKc"/>
    <property type="match status" value="1"/>
</dbReference>
<dbReference type="InterPro" id="IPR008271">
    <property type="entry name" value="Ser/Thr_kinase_AS"/>
</dbReference>
<proteinExistence type="predicted"/>
<dbReference type="AlphaFoldDB" id="L1JK47"/>
<gene>
    <name evidence="2" type="ORF">GUITHDRAFT_136527</name>
</gene>
<dbReference type="RefSeq" id="XP_005835873.1">
    <property type="nucleotide sequence ID" value="XM_005835816.1"/>
</dbReference>
<dbReference type="Gene3D" id="1.10.510.10">
    <property type="entry name" value="Transferase(Phosphotransferase) domain 1"/>
    <property type="match status" value="1"/>
</dbReference>
<dbReference type="InterPro" id="IPR050167">
    <property type="entry name" value="Ser_Thr_protein_kinase"/>
</dbReference>
<dbReference type="eggNOG" id="KOG0192">
    <property type="taxonomic scope" value="Eukaryota"/>
</dbReference>
<dbReference type="KEGG" id="gtt:GUITHDRAFT_136527"/>
<keyword evidence="4" id="KW-1185">Reference proteome</keyword>
<dbReference type="GO" id="GO:0005524">
    <property type="term" value="F:ATP binding"/>
    <property type="evidence" value="ECO:0007669"/>
    <property type="project" value="InterPro"/>
</dbReference>
<dbReference type="SUPFAM" id="SSF56112">
    <property type="entry name" value="Protein kinase-like (PK-like)"/>
    <property type="match status" value="1"/>
</dbReference>
<reference evidence="3" key="3">
    <citation type="submission" date="2016-03" db="UniProtKB">
        <authorList>
            <consortium name="EnsemblProtists"/>
        </authorList>
    </citation>
    <scope>IDENTIFICATION</scope>
</reference>
<name>L1JK47_GUITC</name>
<evidence type="ECO:0000259" key="1">
    <source>
        <dbReference type="PROSITE" id="PS50011"/>
    </source>
</evidence>
<dbReference type="InterPro" id="IPR000719">
    <property type="entry name" value="Prot_kinase_dom"/>
</dbReference>
<dbReference type="PROSITE" id="PS50011">
    <property type="entry name" value="PROTEIN_KINASE_DOM"/>
    <property type="match status" value="1"/>
</dbReference>
<dbReference type="PANTHER" id="PTHR23257:SF961">
    <property type="entry name" value="PROTEIN KINASE DOMAIN-CONTAINING PROTEIN"/>
    <property type="match status" value="1"/>
</dbReference>
<dbReference type="Gene3D" id="3.30.200.20">
    <property type="entry name" value="Phosphorylase Kinase, domain 1"/>
    <property type="match status" value="1"/>
</dbReference>
<dbReference type="Proteomes" id="UP000011087">
    <property type="component" value="Unassembled WGS sequence"/>
</dbReference>
<dbReference type="PROSITE" id="PS00108">
    <property type="entry name" value="PROTEIN_KINASE_ST"/>
    <property type="match status" value="1"/>
</dbReference>
<dbReference type="PANTHER" id="PTHR23257">
    <property type="entry name" value="SERINE-THREONINE PROTEIN KINASE"/>
    <property type="match status" value="1"/>
</dbReference>
<accession>L1JK47</accession>
<sequence length="292" mass="33005">MLKAESMEDYSLHDPMRTFAKCRSGSWVVRKEEFSLNRKIAEGAMGSIFMAILRGQTVAAKMLKKSETAGMQAYRDLITELDILISIGKHPNIVEFIGACIDDPQSPIAYKLPRNTIIGWILDMMRGLNFLHDRDPIIIHRDMKPGNLLLKADLSSLKLADFGMGKVVNQAMINSIVHTGHTGAVRYMAPEVYHVAKGHYTEKADIFSAAMIMWYIATGQRPNQGQGHNVEWRPDLNMVDWVELRPIIAQAWSAQPQMRPSALACARWRQRASARRQCAHGKLHVYHDVKRG</sequence>
<dbReference type="GeneID" id="17305514"/>
<reference evidence="2 4" key="1">
    <citation type="journal article" date="2012" name="Nature">
        <title>Algal genomes reveal evolutionary mosaicism and the fate of nucleomorphs.</title>
        <authorList>
            <consortium name="DOE Joint Genome Institute"/>
            <person name="Curtis B.A."/>
            <person name="Tanifuji G."/>
            <person name="Burki F."/>
            <person name="Gruber A."/>
            <person name="Irimia M."/>
            <person name="Maruyama S."/>
            <person name="Arias M.C."/>
            <person name="Ball S.G."/>
            <person name="Gile G.H."/>
            <person name="Hirakawa Y."/>
            <person name="Hopkins J.F."/>
            <person name="Kuo A."/>
            <person name="Rensing S.A."/>
            <person name="Schmutz J."/>
            <person name="Symeonidi A."/>
            <person name="Elias M."/>
            <person name="Eveleigh R.J."/>
            <person name="Herman E.K."/>
            <person name="Klute M.J."/>
            <person name="Nakayama T."/>
            <person name="Obornik M."/>
            <person name="Reyes-Prieto A."/>
            <person name="Armbrust E.V."/>
            <person name="Aves S.J."/>
            <person name="Beiko R.G."/>
            <person name="Coutinho P."/>
            <person name="Dacks J.B."/>
            <person name="Durnford D.G."/>
            <person name="Fast N.M."/>
            <person name="Green B.R."/>
            <person name="Grisdale C.J."/>
            <person name="Hempel F."/>
            <person name="Henrissat B."/>
            <person name="Hoppner M.P."/>
            <person name="Ishida K."/>
            <person name="Kim E."/>
            <person name="Koreny L."/>
            <person name="Kroth P.G."/>
            <person name="Liu Y."/>
            <person name="Malik S.B."/>
            <person name="Maier U.G."/>
            <person name="McRose D."/>
            <person name="Mock T."/>
            <person name="Neilson J.A."/>
            <person name="Onodera N.T."/>
            <person name="Poole A.M."/>
            <person name="Pritham E.J."/>
            <person name="Richards T.A."/>
            <person name="Rocap G."/>
            <person name="Roy S.W."/>
            <person name="Sarai C."/>
            <person name="Schaack S."/>
            <person name="Shirato S."/>
            <person name="Slamovits C.H."/>
            <person name="Spencer D.F."/>
            <person name="Suzuki S."/>
            <person name="Worden A.Z."/>
            <person name="Zauner S."/>
            <person name="Barry K."/>
            <person name="Bell C."/>
            <person name="Bharti A.K."/>
            <person name="Crow J.A."/>
            <person name="Grimwood J."/>
            <person name="Kramer R."/>
            <person name="Lindquist E."/>
            <person name="Lucas S."/>
            <person name="Salamov A."/>
            <person name="McFadden G.I."/>
            <person name="Lane C.E."/>
            <person name="Keeling P.J."/>
            <person name="Gray M.W."/>
            <person name="Grigoriev I.V."/>
            <person name="Archibald J.M."/>
        </authorList>
    </citation>
    <scope>NUCLEOTIDE SEQUENCE</scope>
    <source>
        <strain evidence="2 4">CCMP2712</strain>
    </source>
</reference>
<dbReference type="GO" id="GO:0007165">
    <property type="term" value="P:signal transduction"/>
    <property type="evidence" value="ECO:0007669"/>
    <property type="project" value="TreeGrafter"/>
</dbReference>
<feature type="domain" description="Protein kinase" evidence="1">
    <location>
        <begin position="34"/>
        <end position="283"/>
    </location>
</feature>
<dbReference type="HOGENOM" id="CLU_000288_7_35_1"/>
<organism evidence="2">
    <name type="scientific">Guillardia theta (strain CCMP2712)</name>
    <name type="common">Cryptophyte</name>
    <dbReference type="NCBI Taxonomy" id="905079"/>
    <lineage>
        <taxon>Eukaryota</taxon>
        <taxon>Cryptophyceae</taxon>
        <taxon>Pyrenomonadales</taxon>
        <taxon>Geminigeraceae</taxon>
        <taxon>Guillardia</taxon>
    </lineage>
</organism>
<evidence type="ECO:0000313" key="2">
    <source>
        <dbReference type="EMBL" id="EKX48893.1"/>
    </source>
</evidence>
<dbReference type="GO" id="GO:0004672">
    <property type="term" value="F:protein kinase activity"/>
    <property type="evidence" value="ECO:0007669"/>
    <property type="project" value="InterPro"/>
</dbReference>
<dbReference type="InterPro" id="IPR011009">
    <property type="entry name" value="Kinase-like_dom_sf"/>
</dbReference>
<dbReference type="EMBL" id="JH992984">
    <property type="protein sequence ID" value="EKX48893.1"/>
    <property type="molecule type" value="Genomic_DNA"/>
</dbReference>
<dbReference type="STRING" id="905079.L1JK47"/>
<dbReference type="OrthoDB" id="5984265at2759"/>
<protein>
    <recommendedName>
        <fullName evidence="1">Protein kinase domain-containing protein</fullName>
    </recommendedName>
</protein>
<dbReference type="Pfam" id="PF00069">
    <property type="entry name" value="Pkinase"/>
    <property type="match status" value="1"/>
</dbReference>
<reference evidence="4" key="2">
    <citation type="submission" date="2012-11" db="EMBL/GenBank/DDBJ databases">
        <authorList>
            <person name="Kuo A."/>
            <person name="Curtis B.A."/>
            <person name="Tanifuji G."/>
            <person name="Burki F."/>
            <person name="Gruber A."/>
            <person name="Irimia M."/>
            <person name="Maruyama S."/>
            <person name="Arias M.C."/>
            <person name="Ball S.G."/>
            <person name="Gile G.H."/>
            <person name="Hirakawa Y."/>
            <person name="Hopkins J.F."/>
            <person name="Rensing S.A."/>
            <person name="Schmutz J."/>
            <person name="Symeonidi A."/>
            <person name="Elias M."/>
            <person name="Eveleigh R.J."/>
            <person name="Herman E.K."/>
            <person name="Klute M.J."/>
            <person name="Nakayama T."/>
            <person name="Obornik M."/>
            <person name="Reyes-Prieto A."/>
            <person name="Armbrust E.V."/>
            <person name="Aves S.J."/>
            <person name="Beiko R.G."/>
            <person name="Coutinho P."/>
            <person name="Dacks J.B."/>
            <person name="Durnford D.G."/>
            <person name="Fast N.M."/>
            <person name="Green B.R."/>
            <person name="Grisdale C."/>
            <person name="Hempe F."/>
            <person name="Henrissat B."/>
            <person name="Hoppner M.P."/>
            <person name="Ishida K.-I."/>
            <person name="Kim E."/>
            <person name="Koreny L."/>
            <person name="Kroth P.G."/>
            <person name="Liu Y."/>
            <person name="Malik S.-B."/>
            <person name="Maier U.G."/>
            <person name="McRose D."/>
            <person name="Mock T."/>
            <person name="Neilson J.A."/>
            <person name="Onodera N.T."/>
            <person name="Poole A.M."/>
            <person name="Pritham E.J."/>
            <person name="Richards T.A."/>
            <person name="Rocap G."/>
            <person name="Roy S.W."/>
            <person name="Sarai C."/>
            <person name="Schaack S."/>
            <person name="Shirato S."/>
            <person name="Slamovits C.H."/>
            <person name="Spencer D.F."/>
            <person name="Suzuki S."/>
            <person name="Worden A.Z."/>
            <person name="Zauner S."/>
            <person name="Barry K."/>
            <person name="Bell C."/>
            <person name="Bharti A.K."/>
            <person name="Crow J.A."/>
            <person name="Grimwood J."/>
            <person name="Kramer R."/>
            <person name="Lindquist E."/>
            <person name="Lucas S."/>
            <person name="Salamov A."/>
            <person name="McFadden G.I."/>
            <person name="Lane C.E."/>
            <person name="Keeling P.J."/>
            <person name="Gray M.W."/>
            <person name="Grigoriev I.V."/>
            <person name="Archibald J.M."/>
        </authorList>
    </citation>
    <scope>NUCLEOTIDE SEQUENCE</scope>
    <source>
        <strain evidence="4">CCMP2712</strain>
    </source>
</reference>
<dbReference type="GO" id="GO:0005737">
    <property type="term" value="C:cytoplasm"/>
    <property type="evidence" value="ECO:0007669"/>
    <property type="project" value="TreeGrafter"/>
</dbReference>
<dbReference type="EnsemblProtists" id="EKX48893">
    <property type="protein sequence ID" value="EKX48893"/>
    <property type="gene ID" value="GUITHDRAFT_136527"/>
</dbReference>
<evidence type="ECO:0000313" key="4">
    <source>
        <dbReference type="Proteomes" id="UP000011087"/>
    </source>
</evidence>
<evidence type="ECO:0000313" key="3">
    <source>
        <dbReference type="EnsemblProtists" id="EKX48893"/>
    </source>
</evidence>
<dbReference type="PaxDb" id="55529-EKX48893"/>
<dbReference type="OMA" id="PCFMVCK"/>